<proteinExistence type="predicted"/>
<feature type="compositionally biased region" description="Acidic residues" evidence="1">
    <location>
        <begin position="86"/>
        <end position="107"/>
    </location>
</feature>
<keyword evidence="3" id="KW-1185">Reference proteome</keyword>
<feature type="region of interest" description="Disordered" evidence="1">
    <location>
        <begin position="632"/>
        <end position="652"/>
    </location>
</feature>
<feature type="compositionally biased region" description="Polar residues" evidence="1">
    <location>
        <begin position="1"/>
        <end position="19"/>
    </location>
</feature>
<feature type="compositionally biased region" description="Polar residues" evidence="1">
    <location>
        <begin position="48"/>
        <end position="57"/>
    </location>
</feature>
<feature type="region of interest" description="Disordered" evidence="1">
    <location>
        <begin position="1"/>
        <end position="124"/>
    </location>
</feature>
<feature type="compositionally biased region" description="Low complexity" evidence="1">
    <location>
        <begin position="487"/>
        <end position="496"/>
    </location>
</feature>
<dbReference type="ExpressionAtlas" id="A0A2K3E1J2">
    <property type="expression patterns" value="baseline and differential"/>
</dbReference>
<sequence length="652" mass="67573">MEPEQQRPSSKRVSLTEVQNGGKVARTTVMMAPERTAQGPAPNLPPVEQSTAATMSGTARAAQQPPRAAASALGTGSRAGRVSAEQESDDDLDGSGDEEGPSTDDDQRDVSRGGDEGAAAATVKVPKGERIIMVHVPSDMQALSQPQPAVTLTQRAVRSGKFQPGDLVYLTAREKGQFNQYIAPLLPRASHTLPGDTSATCFALARVKAVRAAGADEGGGQDADKNRKSCVELEPGSMVWIRVPLKQLQSDLGLPETAATRSRSTKKSNIKVQVRYYARVVREQVGRAEEAAAAAAAGAAGRLPPSRLQGEVPPFPGGRFLTLLAQLGAVNRAGTAAGGAADAAAAGVATRKGAAEDARSAAGRMANQQQVNGGGAAAVITTPGRTPTADAAAAQGAGPSSTAGVPRPAPATAVLAAGGHQAAPATEQQQLQPRELLPDFEDSRMGDGAADVSGGVSVAAQGAMDDADDAGLLQRGRRRSSEGRAGGTTAATAPVPHAAGAADVVMADGAAHSSGAEAEVAAARLTPEPVMEVEDQQHVELLRQRKARKLEVEEAARKLEIKEQELLVAKAQATAAALERDAAKAAQAAAEKRRDEEAARAARLAQELDKSMAAEKTTAEEVMRLRLQLAQMTQSRDTHKRRYEELSKVDDM</sequence>
<name>A0A2K3E1J2_CHLRE</name>
<feature type="compositionally biased region" description="Low complexity" evidence="1">
    <location>
        <begin position="381"/>
        <end position="404"/>
    </location>
</feature>
<protein>
    <submittedName>
        <fullName evidence="2">Uncharacterized protein</fullName>
    </submittedName>
</protein>
<dbReference type="PaxDb" id="3055-EDP06977"/>
<evidence type="ECO:0000256" key="1">
    <source>
        <dbReference type="SAM" id="MobiDB-lite"/>
    </source>
</evidence>
<dbReference type="AlphaFoldDB" id="A0A2K3E1J2"/>
<dbReference type="KEGG" id="cre:CHLRE_02g094700v5"/>
<feature type="region of interest" description="Disordered" evidence="1">
    <location>
        <begin position="467"/>
        <end position="496"/>
    </location>
</feature>
<feature type="compositionally biased region" description="Basic and acidic residues" evidence="1">
    <location>
        <begin position="642"/>
        <end position="652"/>
    </location>
</feature>
<dbReference type="OrthoDB" id="10686566at2759"/>
<dbReference type="GeneID" id="66052336"/>
<evidence type="ECO:0000313" key="3">
    <source>
        <dbReference type="Proteomes" id="UP000006906"/>
    </source>
</evidence>
<reference evidence="2 3" key="1">
    <citation type="journal article" date="2007" name="Science">
        <title>The Chlamydomonas genome reveals the evolution of key animal and plant functions.</title>
        <authorList>
            <person name="Merchant S.S."/>
            <person name="Prochnik S.E."/>
            <person name="Vallon O."/>
            <person name="Harris E.H."/>
            <person name="Karpowicz S.J."/>
            <person name="Witman G.B."/>
            <person name="Terry A."/>
            <person name="Salamov A."/>
            <person name="Fritz-Laylin L.K."/>
            <person name="Marechal-Drouard L."/>
            <person name="Marshall W.F."/>
            <person name="Qu L.H."/>
            <person name="Nelson D.R."/>
            <person name="Sanderfoot A.A."/>
            <person name="Spalding M.H."/>
            <person name="Kapitonov V.V."/>
            <person name="Ren Q."/>
            <person name="Ferris P."/>
            <person name="Lindquist E."/>
            <person name="Shapiro H."/>
            <person name="Lucas S.M."/>
            <person name="Grimwood J."/>
            <person name="Schmutz J."/>
            <person name="Cardol P."/>
            <person name="Cerutti H."/>
            <person name="Chanfreau G."/>
            <person name="Chen C.L."/>
            <person name="Cognat V."/>
            <person name="Croft M.T."/>
            <person name="Dent R."/>
            <person name="Dutcher S."/>
            <person name="Fernandez E."/>
            <person name="Fukuzawa H."/>
            <person name="Gonzalez-Ballester D."/>
            <person name="Gonzalez-Halphen D."/>
            <person name="Hallmann A."/>
            <person name="Hanikenne M."/>
            <person name="Hippler M."/>
            <person name="Inwood W."/>
            <person name="Jabbari K."/>
            <person name="Kalanon M."/>
            <person name="Kuras R."/>
            <person name="Lefebvre P.A."/>
            <person name="Lemaire S.D."/>
            <person name="Lobanov A.V."/>
            <person name="Lohr M."/>
            <person name="Manuell A."/>
            <person name="Meier I."/>
            <person name="Mets L."/>
            <person name="Mittag M."/>
            <person name="Mittelmeier T."/>
            <person name="Moroney J.V."/>
            <person name="Moseley J."/>
            <person name="Napoli C."/>
            <person name="Nedelcu A.M."/>
            <person name="Niyogi K."/>
            <person name="Novoselov S.V."/>
            <person name="Paulsen I.T."/>
            <person name="Pazour G."/>
            <person name="Purton S."/>
            <person name="Ral J.P."/>
            <person name="Riano-Pachon D.M."/>
            <person name="Riekhof W."/>
            <person name="Rymarquis L."/>
            <person name="Schroda M."/>
            <person name="Stern D."/>
            <person name="Umen J."/>
            <person name="Willows R."/>
            <person name="Wilson N."/>
            <person name="Zimmer S.L."/>
            <person name="Allmer J."/>
            <person name="Balk J."/>
            <person name="Bisova K."/>
            <person name="Chen C.J."/>
            <person name="Elias M."/>
            <person name="Gendler K."/>
            <person name="Hauser C."/>
            <person name="Lamb M.R."/>
            <person name="Ledford H."/>
            <person name="Long J.C."/>
            <person name="Minagawa J."/>
            <person name="Page M.D."/>
            <person name="Pan J."/>
            <person name="Pootakham W."/>
            <person name="Roje S."/>
            <person name="Rose A."/>
            <person name="Stahlberg E."/>
            <person name="Terauchi A.M."/>
            <person name="Yang P."/>
            <person name="Ball S."/>
            <person name="Bowler C."/>
            <person name="Dieckmann C.L."/>
            <person name="Gladyshev V.N."/>
            <person name="Green P."/>
            <person name="Jorgensen R."/>
            <person name="Mayfield S."/>
            <person name="Mueller-Roeber B."/>
            <person name="Rajamani S."/>
            <person name="Sayre R.T."/>
            <person name="Brokstein P."/>
            <person name="Dubchak I."/>
            <person name="Goodstein D."/>
            <person name="Hornick L."/>
            <person name="Huang Y.W."/>
            <person name="Jhaveri J."/>
            <person name="Luo Y."/>
            <person name="Martinez D."/>
            <person name="Ngau W.C."/>
            <person name="Otillar B."/>
            <person name="Poliakov A."/>
            <person name="Porter A."/>
            <person name="Szajkowski L."/>
            <person name="Werner G."/>
            <person name="Zhou K."/>
            <person name="Grigoriev I.V."/>
            <person name="Rokhsar D.S."/>
            <person name="Grossman A.R."/>
        </authorList>
    </citation>
    <scope>NUCLEOTIDE SEQUENCE [LARGE SCALE GENOMIC DNA]</scope>
    <source>
        <strain evidence="3">CC-503</strain>
    </source>
</reference>
<organism evidence="2 3">
    <name type="scientific">Chlamydomonas reinhardtii</name>
    <name type="common">Chlamydomonas smithii</name>
    <dbReference type="NCBI Taxonomy" id="3055"/>
    <lineage>
        <taxon>Eukaryota</taxon>
        <taxon>Viridiplantae</taxon>
        <taxon>Chlorophyta</taxon>
        <taxon>core chlorophytes</taxon>
        <taxon>Chlorophyceae</taxon>
        <taxon>CS clade</taxon>
        <taxon>Chlamydomonadales</taxon>
        <taxon>Chlamydomonadaceae</taxon>
        <taxon>Chlamydomonas</taxon>
    </lineage>
</organism>
<feature type="compositionally biased region" description="Basic and acidic residues" evidence="1">
    <location>
        <begin position="590"/>
        <end position="615"/>
    </location>
</feature>
<gene>
    <name evidence="2" type="ORF">CHLRE_02g094700v5</name>
</gene>
<dbReference type="RefSeq" id="XP_042927127.1">
    <property type="nucleotide sequence ID" value="XM_043059493.1"/>
</dbReference>
<dbReference type="EMBL" id="CM008963">
    <property type="protein sequence ID" value="PNW86636.1"/>
    <property type="molecule type" value="Genomic_DNA"/>
</dbReference>
<feature type="compositionally biased region" description="Low complexity" evidence="1">
    <location>
        <begin position="59"/>
        <end position="70"/>
    </location>
</feature>
<dbReference type="Proteomes" id="UP000006906">
    <property type="component" value="Chromosome 2"/>
</dbReference>
<dbReference type="Gramene" id="PNW86636">
    <property type="protein sequence ID" value="PNW86636"/>
    <property type="gene ID" value="CHLRE_02g094700v5"/>
</dbReference>
<feature type="region of interest" description="Disordered" evidence="1">
    <location>
        <begin position="359"/>
        <end position="408"/>
    </location>
</feature>
<feature type="region of interest" description="Disordered" evidence="1">
    <location>
        <begin position="588"/>
        <end position="615"/>
    </location>
</feature>
<dbReference type="InParanoid" id="A0A2K3E1J2"/>
<evidence type="ECO:0000313" key="2">
    <source>
        <dbReference type="EMBL" id="PNW86636.1"/>
    </source>
</evidence>
<accession>A0A2K3E1J2</accession>